<name>A0A1I7IKF8_9BURK</name>
<dbReference type="Proteomes" id="UP000199391">
    <property type="component" value="Unassembled WGS sequence"/>
</dbReference>
<proteinExistence type="predicted"/>
<dbReference type="OrthoDB" id="8778811at2"/>
<dbReference type="RefSeq" id="WP_143133068.1">
    <property type="nucleotide sequence ID" value="NZ_FPBO01000008.1"/>
</dbReference>
<feature type="domain" description="Ice-binding protein C-terminal" evidence="2">
    <location>
        <begin position="187"/>
        <end position="211"/>
    </location>
</feature>
<accession>A0A1I7IKF8</accession>
<dbReference type="InterPro" id="IPR013424">
    <property type="entry name" value="Ice-binding_C"/>
</dbReference>
<sequence>MRAMTSALAFTLALLASGQASAGPVPSSYSFDVATDCGTYCYTDSGGELTNGALGRAGWEVNLGGGPAAEWTGWTDDRVNIDFTFSGKYDFTGVHVGSTQDNIADVVLPSFEVYGWTGSAWALAGSLTVPLSSANDRAVGSMAAHVFLDLTGLGFYTDQLRLSLVAEGPFTFIDEVTFDGTARVANDVPEPGSLGLLGAGLGLLGWSRRRRGAPRRASSAA</sequence>
<evidence type="ECO:0000313" key="3">
    <source>
        <dbReference type="EMBL" id="SFU73386.1"/>
    </source>
</evidence>
<feature type="chain" id="PRO_5011774342" evidence="1">
    <location>
        <begin position="23"/>
        <end position="221"/>
    </location>
</feature>
<evidence type="ECO:0000256" key="1">
    <source>
        <dbReference type="SAM" id="SignalP"/>
    </source>
</evidence>
<evidence type="ECO:0000259" key="2">
    <source>
        <dbReference type="Pfam" id="PF07589"/>
    </source>
</evidence>
<dbReference type="EMBL" id="FPBO01000008">
    <property type="protein sequence ID" value="SFU73386.1"/>
    <property type="molecule type" value="Genomic_DNA"/>
</dbReference>
<dbReference type="NCBIfam" id="TIGR02595">
    <property type="entry name" value="PEP_CTERM"/>
    <property type="match status" value="1"/>
</dbReference>
<organism evidence="3 4">
    <name type="scientific">Pseudoduganella namucuonensis</name>
    <dbReference type="NCBI Taxonomy" id="1035707"/>
    <lineage>
        <taxon>Bacteria</taxon>
        <taxon>Pseudomonadati</taxon>
        <taxon>Pseudomonadota</taxon>
        <taxon>Betaproteobacteria</taxon>
        <taxon>Burkholderiales</taxon>
        <taxon>Oxalobacteraceae</taxon>
        <taxon>Telluria group</taxon>
        <taxon>Pseudoduganella</taxon>
    </lineage>
</organism>
<dbReference type="Gene3D" id="2.60.120.1190">
    <property type="match status" value="1"/>
</dbReference>
<evidence type="ECO:0000313" key="4">
    <source>
        <dbReference type="Proteomes" id="UP000199391"/>
    </source>
</evidence>
<reference evidence="4" key="1">
    <citation type="submission" date="2016-10" db="EMBL/GenBank/DDBJ databases">
        <authorList>
            <person name="Varghese N."/>
            <person name="Submissions S."/>
        </authorList>
    </citation>
    <scope>NUCLEOTIDE SEQUENCE [LARGE SCALE GENOMIC DNA]</scope>
    <source>
        <strain evidence="4">CGMCC 1.11014</strain>
    </source>
</reference>
<keyword evidence="4" id="KW-1185">Reference proteome</keyword>
<dbReference type="Pfam" id="PF07589">
    <property type="entry name" value="PEP-CTERM"/>
    <property type="match status" value="1"/>
</dbReference>
<protein>
    <submittedName>
        <fullName evidence="3">PEP-CTERM protein-sorting domain-containing protein</fullName>
    </submittedName>
</protein>
<feature type="signal peptide" evidence="1">
    <location>
        <begin position="1"/>
        <end position="22"/>
    </location>
</feature>
<keyword evidence="1" id="KW-0732">Signal</keyword>
<gene>
    <name evidence="3" type="ORF">SAMN05216552_100898</name>
</gene>
<dbReference type="AlphaFoldDB" id="A0A1I7IKF8"/>